<feature type="region of interest" description="Disordered" evidence="2">
    <location>
        <begin position="176"/>
        <end position="308"/>
    </location>
</feature>
<feature type="region of interest" description="Disordered" evidence="2">
    <location>
        <begin position="772"/>
        <end position="801"/>
    </location>
</feature>
<keyword evidence="1" id="KW-0175">Coiled coil</keyword>
<sequence>MPLFDSIESDVTAFFVSQGSVFDALVKSFMDRMAHVESRVELLRSEVTNNFTSVHQRIEAHSVAAAEVSATTAAAVAATAASAALSSLSVVEVPTPSVVSLVDGGGRNEELEYYLMTLSRQLNMVLEVLFQPQENNVVEVVQAKQTQLHSISDVLTENEAILMQLAIQHDDAKASTTESHSLFDPGAGLHGSTQGDQLRKTLDRGEGNSTQTTQHQPTVSESTQTTDAEKSRPRQLGRSTRHVVETISPQLEVAPLTAKEEAVRKASTLHDNQSSTRVRSERGDDSDDESDDERIDQMPDDSSFKPLLDGAMNRRKSFFVSCQDMQRSEEDRLREQKLRDDELMRRMQELLLQQSHAQKQQENVEEIRMQQETMEVWRQQQAEANNQQQLLVAQLQEQLQTQMQIQLEQQENRDQEYFRQQEDQRGADIAAIQHEFDRKLEAFSTLVATAQATYGHELAQALQLINEFEKRFISHDALKAAGELWLKTASDSCIYGANTETLSTLQQDFLGFQSKLSEQAAVSTAMVSLREAVGHVVEFLQAPTTDMAGPEQESTMYTLRQLLAKVDSAYRSASTAHDGAQLPNIEFLSSAIHQMELGTANLLDAVDFQQEHSQQISSQQQSGLEKLQNELWRQQEVEKALRVQLGVCPSKEDTLRLVQELRDQITVTTADSTARMLDTVDDLRLKMSGLPNSQMLEQLANDLHSKADRITLELDSTVDKMTQDLQQKADRSEIDRLQSLVEANNSSNAPPICLTKSPLRCLSCDQHLPFAQAPPDDNTSPERGGSPPRSPSSSPPRPIIYHNHHQHIHQPSHHHQPETYADFGINTGILEELFAASTSALERRRRQRQHLQLQLSSPESNFGKEFAFRKPLFMNIDDGRNRIPLRKTQLSDQVIYGPAITPNTFRKKQMARSDDNARPKTAVLPDRRSGGEIITRTSSSTVIVRPFAELTDKRFQKK</sequence>
<organism evidence="3 4">
    <name type="scientific">Phytophthora boehmeriae</name>
    <dbReference type="NCBI Taxonomy" id="109152"/>
    <lineage>
        <taxon>Eukaryota</taxon>
        <taxon>Sar</taxon>
        <taxon>Stramenopiles</taxon>
        <taxon>Oomycota</taxon>
        <taxon>Peronosporomycetes</taxon>
        <taxon>Peronosporales</taxon>
        <taxon>Peronosporaceae</taxon>
        <taxon>Phytophthora</taxon>
    </lineage>
</organism>
<accession>A0A8T1WD66</accession>
<evidence type="ECO:0000313" key="3">
    <source>
        <dbReference type="EMBL" id="KAG7389589.1"/>
    </source>
</evidence>
<evidence type="ECO:0000313" key="4">
    <source>
        <dbReference type="Proteomes" id="UP000693981"/>
    </source>
</evidence>
<dbReference type="AlphaFoldDB" id="A0A8T1WD66"/>
<name>A0A8T1WD66_9STRA</name>
<feature type="coiled-coil region" evidence="1">
    <location>
        <begin position="333"/>
        <end position="413"/>
    </location>
</feature>
<dbReference type="EMBL" id="JAGDFL010000405">
    <property type="protein sequence ID" value="KAG7389589.1"/>
    <property type="molecule type" value="Genomic_DNA"/>
</dbReference>
<dbReference type="OrthoDB" id="168013at2759"/>
<dbReference type="Proteomes" id="UP000693981">
    <property type="component" value="Unassembled WGS sequence"/>
</dbReference>
<evidence type="ECO:0000256" key="2">
    <source>
        <dbReference type="SAM" id="MobiDB-lite"/>
    </source>
</evidence>
<protein>
    <submittedName>
        <fullName evidence="3">Uncharacterized protein</fullName>
    </submittedName>
</protein>
<feature type="compositionally biased region" description="Pro residues" evidence="2">
    <location>
        <begin position="788"/>
        <end position="798"/>
    </location>
</feature>
<keyword evidence="4" id="KW-1185">Reference proteome</keyword>
<evidence type="ECO:0000256" key="1">
    <source>
        <dbReference type="SAM" id="Coils"/>
    </source>
</evidence>
<comment type="caution">
    <text evidence="3">The sequence shown here is derived from an EMBL/GenBank/DDBJ whole genome shotgun (WGS) entry which is preliminary data.</text>
</comment>
<reference evidence="3" key="1">
    <citation type="submission" date="2021-02" db="EMBL/GenBank/DDBJ databases">
        <authorList>
            <person name="Palmer J.M."/>
        </authorList>
    </citation>
    <scope>NUCLEOTIDE SEQUENCE</scope>
    <source>
        <strain evidence="3">SCRP23</strain>
    </source>
</reference>
<feature type="region of interest" description="Disordered" evidence="2">
    <location>
        <begin position="907"/>
        <end position="930"/>
    </location>
</feature>
<gene>
    <name evidence="3" type="ORF">PHYBOEH_007407</name>
</gene>
<feature type="compositionally biased region" description="Basic and acidic residues" evidence="2">
    <location>
        <begin position="197"/>
        <end position="206"/>
    </location>
</feature>
<proteinExistence type="predicted"/>
<feature type="compositionally biased region" description="Polar residues" evidence="2">
    <location>
        <begin position="207"/>
        <end position="226"/>
    </location>
</feature>
<feature type="compositionally biased region" description="Acidic residues" evidence="2">
    <location>
        <begin position="284"/>
        <end position="294"/>
    </location>
</feature>